<dbReference type="Proteomes" id="UP001163321">
    <property type="component" value="Chromosome 1"/>
</dbReference>
<name>A0ACC0WUV9_9STRA</name>
<sequence length="90" mass="10747">MRARMRDQHAPLDSNELTEETVELTEQDKVENNSHFRCDVIRFAFDSMANKEVETREEKTHNSDRSSTKLFPQLGDEVRFRVAKHRKNRR</sequence>
<reference evidence="1 2" key="1">
    <citation type="journal article" date="2022" name="bioRxiv">
        <title>The genome of the oomycete Peronosclerospora sorghi, a cosmopolitan pathogen of maize and sorghum, is inflated with dispersed pseudogenes.</title>
        <authorList>
            <person name="Fletcher K."/>
            <person name="Martin F."/>
            <person name="Isakeit T."/>
            <person name="Cavanaugh K."/>
            <person name="Magill C."/>
            <person name="Michelmore R."/>
        </authorList>
    </citation>
    <scope>NUCLEOTIDE SEQUENCE [LARGE SCALE GENOMIC DNA]</scope>
    <source>
        <strain evidence="1">P6</strain>
    </source>
</reference>
<accession>A0ACC0WUV9</accession>
<keyword evidence="2" id="KW-1185">Reference proteome</keyword>
<protein>
    <submittedName>
        <fullName evidence="1">Uncharacterized protein</fullName>
    </submittedName>
</protein>
<dbReference type="EMBL" id="CM047580">
    <property type="protein sequence ID" value="KAI9921844.1"/>
    <property type="molecule type" value="Genomic_DNA"/>
</dbReference>
<organism evidence="1 2">
    <name type="scientific">Peronosclerospora sorghi</name>
    <dbReference type="NCBI Taxonomy" id="230839"/>
    <lineage>
        <taxon>Eukaryota</taxon>
        <taxon>Sar</taxon>
        <taxon>Stramenopiles</taxon>
        <taxon>Oomycota</taxon>
        <taxon>Peronosporomycetes</taxon>
        <taxon>Peronosporales</taxon>
        <taxon>Peronosporaceae</taxon>
        <taxon>Peronosclerospora</taxon>
    </lineage>
</organism>
<proteinExistence type="predicted"/>
<gene>
    <name evidence="1" type="ORF">PsorP6_001064</name>
</gene>
<evidence type="ECO:0000313" key="1">
    <source>
        <dbReference type="EMBL" id="KAI9921844.1"/>
    </source>
</evidence>
<comment type="caution">
    <text evidence="1">The sequence shown here is derived from an EMBL/GenBank/DDBJ whole genome shotgun (WGS) entry which is preliminary data.</text>
</comment>
<evidence type="ECO:0000313" key="2">
    <source>
        <dbReference type="Proteomes" id="UP001163321"/>
    </source>
</evidence>